<keyword evidence="6 13" id="KW-1133">Transmembrane helix</keyword>
<evidence type="ECO:0000256" key="12">
    <source>
        <dbReference type="SAM" id="MobiDB-lite"/>
    </source>
</evidence>
<keyword evidence="3 10" id="KW-0808">Transferase</keyword>
<comment type="function">
    <text evidence="9">Sterol O-acyltransferase that catalyzes the formation of stery esters.</text>
</comment>
<dbReference type="InterPro" id="IPR004299">
    <property type="entry name" value="MBOAT_fam"/>
</dbReference>
<evidence type="ECO:0000256" key="2">
    <source>
        <dbReference type="ARBA" id="ARBA00009010"/>
    </source>
</evidence>
<dbReference type="PIRSF" id="PIRSF000439">
    <property type="entry name" value="Oat_ACAT_DAG_ARE"/>
    <property type="match status" value="1"/>
</dbReference>
<reference evidence="15" key="1">
    <citation type="journal article" date="2014" name="BMC Genomics">
        <title>Genome characteristics reveal the impact of lichenization on lichen-forming fungus Endocarpon pusillum Hedwig (Verrucariales, Ascomycota).</title>
        <authorList>
            <person name="Wang Y.-Y."/>
            <person name="Liu B."/>
            <person name="Zhang X.-Y."/>
            <person name="Zhou Q.-M."/>
            <person name="Zhang T."/>
            <person name="Li H."/>
            <person name="Yu Y.-F."/>
            <person name="Zhang X.-L."/>
            <person name="Hao X.-Y."/>
            <person name="Wang M."/>
            <person name="Wang L."/>
            <person name="Wei J.-C."/>
        </authorList>
    </citation>
    <scope>NUCLEOTIDE SEQUENCE [LARGE SCALE GENOMIC DNA]</scope>
    <source>
        <strain evidence="15">Z07020 / HMAS-L-300199</strain>
    </source>
</reference>
<accession>U1HJB2</accession>
<evidence type="ECO:0000256" key="4">
    <source>
        <dbReference type="ARBA" id="ARBA00022692"/>
    </source>
</evidence>
<evidence type="ECO:0000256" key="10">
    <source>
        <dbReference type="PIRNR" id="PIRNR000439"/>
    </source>
</evidence>
<feature type="compositionally biased region" description="Polar residues" evidence="12">
    <location>
        <begin position="47"/>
        <end position="57"/>
    </location>
</feature>
<evidence type="ECO:0000256" key="13">
    <source>
        <dbReference type="SAM" id="Phobius"/>
    </source>
</evidence>
<dbReference type="RefSeq" id="XP_007805357.1">
    <property type="nucleotide sequence ID" value="XM_007807166.1"/>
</dbReference>
<keyword evidence="5 10" id="KW-0256">Endoplasmic reticulum</keyword>
<dbReference type="Pfam" id="PF03062">
    <property type="entry name" value="MBOAT"/>
    <property type="match status" value="1"/>
</dbReference>
<dbReference type="OMA" id="INWWYVA"/>
<dbReference type="OrthoDB" id="10039049at2759"/>
<feature type="transmembrane region" description="Helical" evidence="13">
    <location>
        <begin position="590"/>
        <end position="610"/>
    </location>
</feature>
<dbReference type="GO" id="GO:0008204">
    <property type="term" value="P:ergosterol metabolic process"/>
    <property type="evidence" value="ECO:0007669"/>
    <property type="project" value="TreeGrafter"/>
</dbReference>
<evidence type="ECO:0000256" key="1">
    <source>
        <dbReference type="ARBA" id="ARBA00004477"/>
    </source>
</evidence>
<gene>
    <name evidence="14" type="ORF">EPUS_06696</name>
</gene>
<dbReference type="Proteomes" id="UP000019373">
    <property type="component" value="Unassembled WGS sequence"/>
</dbReference>
<keyword evidence="15" id="KW-1185">Reference proteome</keyword>
<dbReference type="AlphaFoldDB" id="U1HJB2"/>
<evidence type="ECO:0000256" key="8">
    <source>
        <dbReference type="ARBA" id="ARBA00023315"/>
    </source>
</evidence>
<organism evidence="14 15">
    <name type="scientific">Endocarpon pusillum (strain Z07020 / HMAS-L-300199)</name>
    <name type="common">Lichen-forming fungus</name>
    <dbReference type="NCBI Taxonomy" id="1263415"/>
    <lineage>
        <taxon>Eukaryota</taxon>
        <taxon>Fungi</taxon>
        <taxon>Dikarya</taxon>
        <taxon>Ascomycota</taxon>
        <taxon>Pezizomycotina</taxon>
        <taxon>Eurotiomycetes</taxon>
        <taxon>Chaetothyriomycetidae</taxon>
        <taxon>Verrucariales</taxon>
        <taxon>Verrucariaceae</taxon>
        <taxon>Endocarpon</taxon>
    </lineage>
</organism>
<dbReference type="PANTHER" id="PTHR10408:SF23">
    <property type="entry name" value="STEROL O-ACYLTRANSFERASE 1-RELATED"/>
    <property type="match status" value="1"/>
</dbReference>
<dbReference type="GeneID" id="19241589"/>
<feature type="compositionally biased region" description="Polar residues" evidence="12">
    <location>
        <begin position="29"/>
        <end position="39"/>
    </location>
</feature>
<keyword evidence="7 10" id="KW-0472">Membrane</keyword>
<dbReference type="GO" id="GO:0005789">
    <property type="term" value="C:endoplasmic reticulum membrane"/>
    <property type="evidence" value="ECO:0007669"/>
    <property type="project" value="UniProtKB-SubCell"/>
</dbReference>
<feature type="active site" evidence="11">
    <location>
        <position position="602"/>
    </location>
</feature>
<dbReference type="GO" id="GO:0034737">
    <property type="term" value="F:ergosterol O-acyltransferase activity"/>
    <property type="evidence" value="ECO:0007669"/>
    <property type="project" value="TreeGrafter"/>
</dbReference>
<dbReference type="PANTHER" id="PTHR10408">
    <property type="entry name" value="STEROL O-ACYLTRANSFERASE"/>
    <property type="match status" value="1"/>
</dbReference>
<feature type="region of interest" description="Disordered" evidence="12">
    <location>
        <begin position="29"/>
        <end position="101"/>
    </location>
</feature>
<feature type="transmembrane region" description="Helical" evidence="13">
    <location>
        <begin position="645"/>
        <end position="664"/>
    </location>
</feature>
<proteinExistence type="inferred from homology"/>
<evidence type="ECO:0000256" key="5">
    <source>
        <dbReference type="ARBA" id="ARBA00022824"/>
    </source>
</evidence>
<feature type="transmembrane region" description="Helical" evidence="13">
    <location>
        <begin position="464"/>
        <end position="485"/>
    </location>
</feature>
<evidence type="ECO:0000256" key="3">
    <source>
        <dbReference type="ARBA" id="ARBA00022679"/>
    </source>
</evidence>
<feature type="transmembrane region" description="Helical" evidence="13">
    <location>
        <begin position="505"/>
        <end position="527"/>
    </location>
</feature>
<dbReference type="eggNOG" id="KOG0380">
    <property type="taxonomic scope" value="Eukaryota"/>
</dbReference>
<dbReference type="HOGENOM" id="CLU_018190_2_1_1"/>
<sequence length="665" mass="76058">MAARTPLSTVSSFEGASHLIGVLAADGTASLQPDSLNPNGGTGTPELYSQDSTVSSEESVHGELHGLVPEPVTESESAVLRGHHSQNSEDPDDDTDFKKHISQRRKSLTVRLEKTDQAGRYQLTAEDPELRDLLKQGFERSKDGGIKKKRSRFSDLVFTRQFTAFDRHNSESASSPFHGFFSLFWMGVSLLLIRISADNWRTYGSIFGGNEIVRLMLSRDIVVMGFTDGVMCASTVFCLFLQKMILHGYLTWNRSGWIVQNTWQLVFLVAYLAFPAYRNWPWTHSVFITLHCITMLMKQHSYAFYNGHLSELYKRRRILEQKLEALDDPEVMSPTNHSPSSDVAYVTSYLDTKDLDQLSRRRKSIPEKKMQEVDNDISSIADAIASDAPLDFAQVRSLRKLISFEIQSITEELKGKTSTTQNHYPRNLTLRDFYGYIPLPTVVYELEYPRQPSINWSYVAEKTIATFGVIGVMIVVSTAYIYPVVAHVVHQKEDGMPLKDRLKEIPWVFSDLLFPFFMEYILSWYVIWECVLNVLAELTLFADRGFYSDWWNSSSWDQFARDWNRPVHNFLLRHVYHSSIATFNLSRSSATLLTFLLSACVHELVMAVIFQKVRGYLLMAQMSQLPLVVLSRTRFLKGRDILGNMMFWFGLFVGPSLLCTLYILL</sequence>
<comment type="subcellular location">
    <subcellularLocation>
        <location evidence="1 10">Endoplasmic reticulum membrane</location>
        <topology evidence="1 10">Multi-pass membrane protein</topology>
    </subcellularLocation>
</comment>
<protein>
    <recommendedName>
        <fullName evidence="10">O-acyltransferase</fullName>
    </recommendedName>
</protein>
<keyword evidence="8 10" id="KW-0012">Acyltransferase</keyword>
<evidence type="ECO:0000313" key="14">
    <source>
        <dbReference type="EMBL" id="ERF69009.1"/>
    </source>
</evidence>
<evidence type="ECO:0000256" key="7">
    <source>
        <dbReference type="ARBA" id="ARBA00023136"/>
    </source>
</evidence>
<dbReference type="InterPro" id="IPR014371">
    <property type="entry name" value="Oat_ACAT_DAG_ARE"/>
</dbReference>
<keyword evidence="4 13" id="KW-0812">Transmembrane</keyword>
<name>U1HJB2_ENDPU</name>
<comment type="similarity">
    <text evidence="2 10">Belongs to the membrane-bound acyltransferase family. Sterol o-acyltransferase subfamily.</text>
</comment>
<evidence type="ECO:0000256" key="11">
    <source>
        <dbReference type="PIRSR" id="PIRSR000439-1"/>
    </source>
</evidence>
<dbReference type="EMBL" id="KE721476">
    <property type="protein sequence ID" value="ERF69009.1"/>
    <property type="molecule type" value="Genomic_DNA"/>
</dbReference>
<evidence type="ECO:0000313" key="15">
    <source>
        <dbReference type="Proteomes" id="UP000019373"/>
    </source>
</evidence>
<evidence type="ECO:0000256" key="9">
    <source>
        <dbReference type="ARBA" id="ARBA00023568"/>
    </source>
</evidence>
<evidence type="ECO:0000256" key="6">
    <source>
        <dbReference type="ARBA" id="ARBA00022989"/>
    </source>
</evidence>